<reference evidence="2 3" key="1">
    <citation type="submission" date="2018-05" db="EMBL/GenBank/DDBJ databases">
        <title>Komagataeibacter cocois sp. nov., for a novel cellulose- producing strain isolated from coconut milk.</title>
        <authorList>
            <person name="Liu L."/>
            <person name="Wang Y."/>
            <person name="Liu S."/>
            <person name="Bi J."/>
            <person name="Chen H."/>
            <person name="Deng J."/>
            <person name="Zhang C."/>
            <person name="Hu Q."/>
            <person name="Li C."/>
        </authorList>
    </citation>
    <scope>NUCLEOTIDE SEQUENCE [LARGE SCALE GENOMIC DNA]</scope>
    <source>
        <strain evidence="2 3">WE7</strain>
    </source>
</reference>
<keyword evidence="3" id="KW-1185">Reference proteome</keyword>
<proteinExistence type="predicted"/>
<gene>
    <name evidence="2" type="ORF">NJLHNGOC_11335</name>
</gene>
<evidence type="ECO:0000313" key="2">
    <source>
        <dbReference type="EMBL" id="RBM06057.1"/>
    </source>
</evidence>
<feature type="compositionally biased region" description="Basic and acidic residues" evidence="1">
    <location>
        <begin position="1"/>
        <end position="55"/>
    </location>
</feature>
<comment type="caution">
    <text evidence="2">The sequence shown here is derived from an EMBL/GenBank/DDBJ whole genome shotgun (WGS) entry which is preliminary data.</text>
</comment>
<evidence type="ECO:0000313" key="3">
    <source>
        <dbReference type="Proteomes" id="UP000252680"/>
    </source>
</evidence>
<dbReference type="AlphaFoldDB" id="A0A365YTC5"/>
<dbReference type="Proteomes" id="UP000252680">
    <property type="component" value="Unassembled WGS sequence"/>
</dbReference>
<protein>
    <submittedName>
        <fullName evidence="2">Uncharacterized protein</fullName>
    </submittedName>
</protein>
<accession>A0A365YTC5</accession>
<sequence>MRQDPCQRPRFEKERDAEMPPERMRGGKVLREQGRRNHEKRDDRQARRQQAREQEPLPVAGHHGIAGVNEKAPAQHKITP</sequence>
<organism evidence="2 3">
    <name type="scientific">Novacetimonas cocois</name>
    <dbReference type="NCBI Taxonomy" id="1747507"/>
    <lineage>
        <taxon>Bacteria</taxon>
        <taxon>Pseudomonadati</taxon>
        <taxon>Pseudomonadota</taxon>
        <taxon>Alphaproteobacteria</taxon>
        <taxon>Acetobacterales</taxon>
        <taxon>Acetobacteraceae</taxon>
        <taxon>Novacetimonas</taxon>
    </lineage>
</organism>
<dbReference type="EMBL" id="QEXL01000014">
    <property type="protein sequence ID" value="RBM06057.1"/>
    <property type="molecule type" value="Genomic_DNA"/>
</dbReference>
<evidence type="ECO:0000256" key="1">
    <source>
        <dbReference type="SAM" id="MobiDB-lite"/>
    </source>
</evidence>
<name>A0A365YTC5_9PROT</name>
<feature type="region of interest" description="Disordered" evidence="1">
    <location>
        <begin position="1"/>
        <end position="80"/>
    </location>
</feature>